<keyword evidence="2" id="KW-1185">Reference proteome</keyword>
<evidence type="ECO:0000313" key="1">
    <source>
        <dbReference type="EMBL" id="ERK59086.1"/>
    </source>
</evidence>
<accession>U2QRD2</accession>
<proteinExistence type="predicted"/>
<name>U2QRD2_9ACTN</name>
<reference evidence="1" key="1">
    <citation type="submission" date="2013-08" db="EMBL/GenBank/DDBJ databases">
        <authorList>
            <person name="Durkin A.S."/>
            <person name="Haft D.R."/>
            <person name="McCorrison J."/>
            <person name="Torralba M."/>
            <person name="Gillis M."/>
            <person name="Haft D.H."/>
            <person name="Methe B."/>
            <person name="Sutton G."/>
            <person name="Nelson K.E."/>
        </authorList>
    </citation>
    <scope>NUCLEOTIDE SEQUENCE [LARGE SCALE GENOMIC DNA]</scope>
    <source>
        <strain evidence="1">F0233</strain>
    </source>
</reference>
<protein>
    <submittedName>
        <fullName evidence="1">Uncharacterized protein</fullName>
    </submittedName>
</protein>
<dbReference type="EMBL" id="ACVN02000125">
    <property type="protein sequence ID" value="ERK59086.1"/>
    <property type="molecule type" value="Genomic_DNA"/>
</dbReference>
<organism evidence="1 2">
    <name type="scientific">Propionibacterium acidifaciens F0233</name>
    <dbReference type="NCBI Taxonomy" id="553198"/>
    <lineage>
        <taxon>Bacteria</taxon>
        <taxon>Bacillati</taxon>
        <taxon>Actinomycetota</taxon>
        <taxon>Actinomycetes</taxon>
        <taxon>Propionibacteriales</taxon>
        <taxon>Propionibacteriaceae</taxon>
        <taxon>Propionibacterium</taxon>
    </lineage>
</organism>
<evidence type="ECO:0000313" key="2">
    <source>
        <dbReference type="Proteomes" id="UP000017052"/>
    </source>
</evidence>
<dbReference type="Proteomes" id="UP000017052">
    <property type="component" value="Unassembled WGS sequence"/>
</dbReference>
<comment type="caution">
    <text evidence="1">The sequence shown here is derived from an EMBL/GenBank/DDBJ whole genome shotgun (WGS) entry which is preliminary data.</text>
</comment>
<sequence>MAAARRSRRRALLVVAIVLVGVLLPALLLSLALCTSQHCSQRVRMSAYNARRAQQAQQAVVDHCRDKYGFEPEITGHRGSTDMDDDPSRTAVDDAVVFTARHDGRDFHVEADYATHERPMYKVPDGPVDAGISSFRDSYQAPEIIADTYRSIADALDLPAPVSTNADTIDESEVMVSDLYDGGDPQRVFGATMASRNDLELLYPGDVDIRGALDRADRLLAGAGPGNPENLALHCVLYQMKDGADAGTWKWGQDRDAVLHDESLYFPEVTRALRIDAPLSQDSDPKREATTLVDEDTPLLQWGSSASFAEQFTEVAPQDLPDDLCWGRRSSCSAAEPVGPTYRRTVDGGSEGRPVWMDTVYIPDSVMAGYLAQGHGDPVVLVHSSSEYQGSCCQRYGLAHVGGYYVLDALLIDDGDYLTVAA</sequence>
<gene>
    <name evidence="1" type="ORF">HMPREF0682_2817</name>
</gene>
<dbReference type="AlphaFoldDB" id="U2QRD2"/>